<dbReference type="InterPro" id="IPR039949">
    <property type="entry name" value="NAA40"/>
</dbReference>
<evidence type="ECO:0000256" key="2">
    <source>
        <dbReference type="ARBA" id="ARBA00004496"/>
    </source>
</evidence>
<dbReference type="Pfam" id="PF00583">
    <property type="entry name" value="Acetyltransf_1"/>
    <property type="match status" value="1"/>
</dbReference>
<evidence type="ECO:0000256" key="4">
    <source>
        <dbReference type="ARBA" id="ARBA00012950"/>
    </source>
</evidence>
<dbReference type="GeneID" id="36517795"/>
<comment type="caution">
    <text evidence="13">The sequence shown here is derived from an EMBL/GenBank/DDBJ whole genome shotgun (WGS) entry which is preliminary data.</text>
</comment>
<proteinExistence type="inferred from homology"/>
<dbReference type="OrthoDB" id="424551at2759"/>
<evidence type="ECO:0000256" key="1">
    <source>
        <dbReference type="ARBA" id="ARBA00004123"/>
    </source>
</evidence>
<dbReference type="SUPFAM" id="SSF55729">
    <property type="entry name" value="Acyl-CoA N-acyltransferases (Nat)"/>
    <property type="match status" value="1"/>
</dbReference>
<comment type="similarity">
    <text evidence="3">Belongs to the acetyltransferase family. NAA40 subfamily.</text>
</comment>
<dbReference type="EC" id="2.3.1.257" evidence="4"/>
<dbReference type="InterPro" id="IPR000182">
    <property type="entry name" value="GNAT_dom"/>
</dbReference>
<evidence type="ECO:0000256" key="7">
    <source>
        <dbReference type="ARBA" id="ARBA00022679"/>
    </source>
</evidence>
<keyword evidence="9" id="KW-0012">Acyltransferase</keyword>
<keyword evidence="8" id="KW-0539">Nucleus</keyword>
<dbReference type="RefSeq" id="XP_024666372.1">
    <property type="nucleotide sequence ID" value="XM_024810604.1"/>
</dbReference>
<dbReference type="PROSITE" id="PS51186">
    <property type="entry name" value="GNAT"/>
    <property type="match status" value="1"/>
</dbReference>
<dbReference type="STRING" id="45607.A0A2T0FN78"/>
<evidence type="ECO:0000259" key="12">
    <source>
        <dbReference type="PROSITE" id="PS51186"/>
    </source>
</evidence>
<dbReference type="GO" id="GO:0005737">
    <property type="term" value="C:cytoplasm"/>
    <property type="evidence" value="ECO:0007669"/>
    <property type="project" value="UniProtKB-SubCell"/>
</dbReference>
<evidence type="ECO:0000256" key="9">
    <source>
        <dbReference type="ARBA" id="ARBA00023315"/>
    </source>
</evidence>
<evidence type="ECO:0000313" key="14">
    <source>
        <dbReference type="Proteomes" id="UP000238350"/>
    </source>
</evidence>
<name>A0A2T0FN78_9ASCO</name>
<evidence type="ECO:0000313" key="13">
    <source>
        <dbReference type="EMBL" id="PRT56427.1"/>
    </source>
</evidence>
<evidence type="ECO:0000256" key="11">
    <source>
        <dbReference type="ARBA" id="ARBA00049524"/>
    </source>
</evidence>
<dbReference type="EMBL" id="NDIQ01000022">
    <property type="protein sequence ID" value="PRT56427.1"/>
    <property type="molecule type" value="Genomic_DNA"/>
</dbReference>
<keyword evidence="7" id="KW-0808">Transferase</keyword>
<sequence>MTSDLKIQWEACSVRGLDKDRLLECYNLVRKIRPLYIASGEGWVKKQKLAEMESTPGLEYIIGVNSSDKVACFVSFVLDDTDDHDEPTTFIYELHVSPDMRGNKLGTALMTKVKALARHSITLRVFTCNKRAIKFYRMQGFTVDSTISTPAVLFMSHV</sequence>
<dbReference type="GO" id="GO:0005634">
    <property type="term" value="C:nucleus"/>
    <property type="evidence" value="ECO:0007669"/>
    <property type="project" value="UniProtKB-SubCell"/>
</dbReference>
<reference evidence="13 14" key="1">
    <citation type="submission" date="2017-04" db="EMBL/GenBank/DDBJ databases">
        <title>Genome sequencing of [Candida] sorbophila.</title>
        <authorList>
            <person name="Ahn J.O."/>
        </authorList>
    </citation>
    <scope>NUCLEOTIDE SEQUENCE [LARGE SCALE GENOMIC DNA]</scope>
    <source>
        <strain evidence="13 14">DS02</strain>
    </source>
</reference>
<keyword evidence="14" id="KW-1185">Reference proteome</keyword>
<evidence type="ECO:0000256" key="6">
    <source>
        <dbReference type="ARBA" id="ARBA00022490"/>
    </source>
</evidence>
<feature type="domain" description="N-acetyltransferase" evidence="12">
    <location>
        <begin position="12"/>
        <end position="158"/>
    </location>
</feature>
<gene>
    <name evidence="13" type="ORF">B9G98_04047</name>
</gene>
<comment type="subcellular location">
    <subcellularLocation>
        <location evidence="2">Cytoplasm</location>
    </subcellularLocation>
    <subcellularLocation>
        <location evidence="1">Nucleus</location>
    </subcellularLocation>
</comment>
<comment type="catalytic activity">
    <reaction evidence="10">
        <text>N-terminal L-seryl-[histone H2A] + acetyl-CoA = N-terminal N(alpha)-acetyl-L-seryl-[histone H2A] + CoA + H(+)</text>
        <dbReference type="Rhea" id="RHEA:50600"/>
        <dbReference type="Rhea" id="RHEA-COMP:12742"/>
        <dbReference type="Rhea" id="RHEA-COMP:12744"/>
        <dbReference type="ChEBI" id="CHEBI:15378"/>
        <dbReference type="ChEBI" id="CHEBI:57287"/>
        <dbReference type="ChEBI" id="CHEBI:57288"/>
        <dbReference type="ChEBI" id="CHEBI:64738"/>
        <dbReference type="ChEBI" id="CHEBI:83690"/>
        <dbReference type="EC" id="2.3.1.257"/>
    </reaction>
</comment>
<dbReference type="CDD" id="cd04301">
    <property type="entry name" value="NAT_SF"/>
    <property type="match status" value="1"/>
</dbReference>
<dbReference type="GO" id="GO:0043998">
    <property type="term" value="F:histone H2A acetyltransferase activity"/>
    <property type="evidence" value="ECO:0007669"/>
    <property type="project" value="InterPro"/>
</dbReference>
<protein>
    <recommendedName>
        <fullName evidence="5">N-alpha-acetyltransferase 40</fullName>
        <ecNumber evidence="4">2.3.1.257</ecNumber>
    </recommendedName>
</protein>
<dbReference type="PANTHER" id="PTHR20531">
    <property type="entry name" value="N-ALPHA-ACETYLTRANSFERASE 40"/>
    <property type="match status" value="1"/>
</dbReference>
<dbReference type="AlphaFoldDB" id="A0A2T0FN78"/>
<dbReference type="Proteomes" id="UP000238350">
    <property type="component" value="Unassembled WGS sequence"/>
</dbReference>
<evidence type="ECO:0000256" key="10">
    <source>
        <dbReference type="ARBA" id="ARBA00047821"/>
    </source>
</evidence>
<evidence type="ECO:0000256" key="3">
    <source>
        <dbReference type="ARBA" id="ARBA00008870"/>
    </source>
</evidence>
<dbReference type="GO" id="GO:1990189">
    <property type="term" value="F:protein N-terminal-serine acetyltransferase activity"/>
    <property type="evidence" value="ECO:0007669"/>
    <property type="project" value="UniProtKB-EC"/>
</dbReference>
<dbReference type="InterPro" id="IPR016181">
    <property type="entry name" value="Acyl_CoA_acyltransferase"/>
</dbReference>
<organism evidence="13 14">
    <name type="scientific">Wickerhamiella sorbophila</name>
    <dbReference type="NCBI Taxonomy" id="45607"/>
    <lineage>
        <taxon>Eukaryota</taxon>
        <taxon>Fungi</taxon>
        <taxon>Dikarya</taxon>
        <taxon>Ascomycota</taxon>
        <taxon>Saccharomycotina</taxon>
        <taxon>Dipodascomycetes</taxon>
        <taxon>Dipodascales</taxon>
        <taxon>Trichomonascaceae</taxon>
        <taxon>Wickerhamiella</taxon>
    </lineage>
</organism>
<dbReference type="GO" id="GO:0010485">
    <property type="term" value="F:histone H4 acetyltransferase activity"/>
    <property type="evidence" value="ECO:0007669"/>
    <property type="project" value="InterPro"/>
</dbReference>
<accession>A0A2T0FN78</accession>
<evidence type="ECO:0000256" key="8">
    <source>
        <dbReference type="ARBA" id="ARBA00023242"/>
    </source>
</evidence>
<comment type="catalytic activity">
    <reaction evidence="11">
        <text>N-terminal L-seryl-[histone H4] + acetyl-CoA = N-terminal N(alpha)-acetyl-L-seryl-[histone H4] + CoA + H(+)</text>
        <dbReference type="Rhea" id="RHEA:50596"/>
        <dbReference type="Rhea" id="RHEA-COMP:12740"/>
        <dbReference type="Rhea" id="RHEA-COMP:12743"/>
        <dbReference type="ChEBI" id="CHEBI:15378"/>
        <dbReference type="ChEBI" id="CHEBI:57287"/>
        <dbReference type="ChEBI" id="CHEBI:57288"/>
        <dbReference type="ChEBI" id="CHEBI:64738"/>
        <dbReference type="ChEBI" id="CHEBI:83690"/>
        <dbReference type="EC" id="2.3.1.257"/>
    </reaction>
</comment>
<dbReference type="Gene3D" id="3.40.630.30">
    <property type="match status" value="1"/>
</dbReference>
<dbReference type="PANTHER" id="PTHR20531:SF1">
    <property type="entry name" value="N-ALPHA-ACETYLTRANSFERASE 40"/>
    <property type="match status" value="1"/>
</dbReference>
<keyword evidence="6" id="KW-0963">Cytoplasm</keyword>
<evidence type="ECO:0000256" key="5">
    <source>
        <dbReference type="ARBA" id="ARBA00015043"/>
    </source>
</evidence>